<gene>
    <name evidence="3" type="ORF">AK812_SmicGene33148</name>
</gene>
<reference evidence="3 4" key="1">
    <citation type="submission" date="2016-02" db="EMBL/GenBank/DDBJ databases">
        <title>Genome analysis of coral dinoflagellate symbionts highlights evolutionary adaptations to a symbiotic lifestyle.</title>
        <authorList>
            <person name="Aranda M."/>
            <person name="Li Y."/>
            <person name="Liew Y.J."/>
            <person name="Baumgarten S."/>
            <person name="Simakov O."/>
            <person name="Wilson M."/>
            <person name="Piel J."/>
            <person name="Ashoor H."/>
            <person name="Bougouffa S."/>
            <person name="Bajic V.B."/>
            <person name="Ryu T."/>
            <person name="Ravasi T."/>
            <person name="Bayer T."/>
            <person name="Micklem G."/>
            <person name="Kim H."/>
            <person name="Bhak J."/>
            <person name="Lajeunesse T.C."/>
            <person name="Voolstra C.R."/>
        </authorList>
    </citation>
    <scope>NUCLEOTIDE SEQUENCE [LARGE SCALE GENOMIC DNA]</scope>
    <source>
        <strain evidence="3 4">CCMP2467</strain>
    </source>
</reference>
<dbReference type="PROSITE" id="PS50280">
    <property type="entry name" value="SET"/>
    <property type="match status" value="1"/>
</dbReference>
<protein>
    <recommendedName>
        <fullName evidence="2">SET domain-containing protein</fullName>
    </recommendedName>
</protein>
<dbReference type="SMART" id="SM00317">
    <property type="entry name" value="SET"/>
    <property type="match status" value="1"/>
</dbReference>
<keyword evidence="4" id="KW-1185">Reference proteome</keyword>
<dbReference type="Proteomes" id="UP000186817">
    <property type="component" value="Unassembled WGS sequence"/>
</dbReference>
<evidence type="ECO:0000313" key="3">
    <source>
        <dbReference type="EMBL" id="OLP85829.1"/>
    </source>
</evidence>
<organism evidence="3 4">
    <name type="scientific">Symbiodinium microadriaticum</name>
    <name type="common">Dinoflagellate</name>
    <name type="synonym">Zooxanthella microadriatica</name>
    <dbReference type="NCBI Taxonomy" id="2951"/>
    <lineage>
        <taxon>Eukaryota</taxon>
        <taxon>Sar</taxon>
        <taxon>Alveolata</taxon>
        <taxon>Dinophyceae</taxon>
        <taxon>Suessiales</taxon>
        <taxon>Symbiodiniaceae</taxon>
        <taxon>Symbiodinium</taxon>
    </lineage>
</organism>
<dbReference type="InterPro" id="IPR001214">
    <property type="entry name" value="SET_dom"/>
</dbReference>
<evidence type="ECO:0000313" key="4">
    <source>
        <dbReference type="Proteomes" id="UP000186817"/>
    </source>
</evidence>
<proteinExistence type="predicted"/>
<evidence type="ECO:0000259" key="2">
    <source>
        <dbReference type="PROSITE" id="PS50280"/>
    </source>
</evidence>
<sequence>MGSHLARFWSLLAGLRILGSAAGEDCPLLLARSTLPGAGSGIFAGRNFSKGELLAYSREVRVPRKSLEATQAWNYAFQLGEDDAIASLLLGTASIFNHAEAHRVNVRMSRVNGSMIRIVTDRAVQMGEELFTTYGSEDWFLDRHIHAAPMLPNQSAEGESHCSVAPPLPSPAVCASTTSPDPNGRGVLAQHSIATGTVLSSPMFAFDPAYASGAWDLLAHGAGHPDLDLLVLPFLFPGLLTSNTSSPNMAASVHLEGGAEEISVHQACDRQAPLESFHLRALKDIAPGDVLVVDAAFDHRGPPMPWLAGSVAHSRLAAASAGNAGAQFLEPAAG</sequence>
<dbReference type="Pfam" id="PF00856">
    <property type="entry name" value="SET"/>
    <property type="match status" value="1"/>
</dbReference>
<dbReference type="Gene3D" id="2.170.270.10">
    <property type="entry name" value="SET domain"/>
    <property type="match status" value="1"/>
</dbReference>
<evidence type="ECO:0000256" key="1">
    <source>
        <dbReference type="SAM" id="SignalP"/>
    </source>
</evidence>
<comment type="caution">
    <text evidence="3">The sequence shown here is derived from an EMBL/GenBank/DDBJ whole genome shotgun (WGS) entry which is preliminary data.</text>
</comment>
<dbReference type="AlphaFoldDB" id="A0A1Q9CSC9"/>
<accession>A0A1Q9CSC9</accession>
<dbReference type="InterPro" id="IPR046341">
    <property type="entry name" value="SET_dom_sf"/>
</dbReference>
<feature type="signal peptide" evidence="1">
    <location>
        <begin position="1"/>
        <end position="23"/>
    </location>
</feature>
<dbReference type="SUPFAM" id="SSF82199">
    <property type="entry name" value="SET domain"/>
    <property type="match status" value="1"/>
</dbReference>
<dbReference type="EMBL" id="LSRX01000954">
    <property type="protein sequence ID" value="OLP85829.1"/>
    <property type="molecule type" value="Genomic_DNA"/>
</dbReference>
<dbReference type="OrthoDB" id="3180714at2759"/>
<feature type="chain" id="PRO_5012525533" description="SET domain-containing protein" evidence="1">
    <location>
        <begin position="24"/>
        <end position="334"/>
    </location>
</feature>
<feature type="domain" description="SET" evidence="2">
    <location>
        <begin position="26"/>
        <end position="135"/>
    </location>
</feature>
<keyword evidence="1" id="KW-0732">Signal</keyword>
<name>A0A1Q9CSC9_SYMMI</name>